<reference evidence="2" key="1">
    <citation type="submission" date="2016-10" db="EMBL/GenBank/DDBJ databases">
        <authorList>
            <person name="Varghese N."/>
            <person name="Submissions S."/>
        </authorList>
    </citation>
    <scope>NUCLEOTIDE SEQUENCE [LARGE SCALE GENOMIC DNA]</scope>
    <source>
        <strain evidence="2">BP1-148</strain>
    </source>
</reference>
<gene>
    <name evidence="1" type="ORF">SAMN04487901_1063</name>
</gene>
<dbReference type="AlphaFoldDB" id="A0A1G7VJM1"/>
<sequence length="47" mass="5266">MITHLMGILMITSIFTSCKNADVNKGERQVDSCMVTEGKKGLNRYQC</sequence>
<protein>
    <recommendedName>
        <fullName evidence="3">Lipoprotein</fullName>
    </recommendedName>
</protein>
<organism evidence="1 2">
    <name type="scientific">Prevotella communis</name>
    <dbReference type="NCBI Taxonomy" id="2913614"/>
    <lineage>
        <taxon>Bacteria</taxon>
        <taxon>Pseudomonadati</taxon>
        <taxon>Bacteroidota</taxon>
        <taxon>Bacteroidia</taxon>
        <taxon>Bacteroidales</taxon>
        <taxon>Prevotellaceae</taxon>
        <taxon>Prevotella</taxon>
    </lineage>
</organism>
<name>A0A1G7VJM1_9BACT</name>
<proteinExistence type="predicted"/>
<dbReference type="Proteomes" id="UP000198779">
    <property type="component" value="Unassembled WGS sequence"/>
</dbReference>
<accession>A0A1G7VJM1</accession>
<dbReference type="EMBL" id="FNCQ01000006">
    <property type="protein sequence ID" value="SDG59758.1"/>
    <property type="molecule type" value="Genomic_DNA"/>
</dbReference>
<evidence type="ECO:0000313" key="1">
    <source>
        <dbReference type="EMBL" id="SDG59758.1"/>
    </source>
</evidence>
<keyword evidence="2" id="KW-1185">Reference proteome</keyword>
<evidence type="ECO:0000313" key="2">
    <source>
        <dbReference type="Proteomes" id="UP000198779"/>
    </source>
</evidence>
<evidence type="ECO:0008006" key="3">
    <source>
        <dbReference type="Google" id="ProtNLM"/>
    </source>
</evidence>